<feature type="compositionally biased region" description="Polar residues" evidence="1">
    <location>
        <begin position="261"/>
        <end position="280"/>
    </location>
</feature>
<comment type="caution">
    <text evidence="2">The sequence shown here is derived from an EMBL/GenBank/DDBJ whole genome shotgun (WGS) entry which is preliminary data.</text>
</comment>
<feature type="region of interest" description="Disordered" evidence="1">
    <location>
        <begin position="125"/>
        <end position="294"/>
    </location>
</feature>
<evidence type="ECO:0000256" key="1">
    <source>
        <dbReference type="SAM" id="MobiDB-lite"/>
    </source>
</evidence>
<feature type="compositionally biased region" description="Low complexity" evidence="1">
    <location>
        <begin position="235"/>
        <end position="246"/>
    </location>
</feature>
<protein>
    <submittedName>
        <fullName evidence="2">Uncharacterized protein</fullName>
    </submittedName>
</protein>
<feature type="compositionally biased region" description="Polar residues" evidence="1">
    <location>
        <begin position="1"/>
        <end position="12"/>
    </location>
</feature>
<accession>A0A0L6UDW1</accession>
<dbReference type="AlphaFoldDB" id="A0A0L6UDW1"/>
<name>A0A0L6UDW1_9BASI</name>
<feature type="compositionally biased region" description="Basic and acidic residues" evidence="1">
    <location>
        <begin position="222"/>
        <end position="234"/>
    </location>
</feature>
<feature type="region of interest" description="Disordered" evidence="1">
    <location>
        <begin position="455"/>
        <end position="478"/>
    </location>
</feature>
<feature type="compositionally biased region" description="Polar residues" evidence="1">
    <location>
        <begin position="44"/>
        <end position="63"/>
    </location>
</feature>
<evidence type="ECO:0000313" key="3">
    <source>
        <dbReference type="Proteomes" id="UP000037035"/>
    </source>
</evidence>
<dbReference type="EMBL" id="LAVV01012371">
    <property type="protein sequence ID" value="KNZ46759.1"/>
    <property type="molecule type" value="Genomic_DNA"/>
</dbReference>
<dbReference type="VEuPathDB" id="FungiDB:VP01_698g3"/>
<keyword evidence="3" id="KW-1185">Reference proteome</keyword>
<proteinExistence type="predicted"/>
<dbReference type="Proteomes" id="UP000037035">
    <property type="component" value="Unassembled WGS sequence"/>
</dbReference>
<dbReference type="OrthoDB" id="2506196at2759"/>
<feature type="region of interest" description="Disordered" evidence="1">
    <location>
        <begin position="1"/>
        <end position="78"/>
    </location>
</feature>
<reference evidence="2 3" key="1">
    <citation type="submission" date="2015-08" db="EMBL/GenBank/DDBJ databases">
        <title>Next Generation Sequencing and Analysis of the Genome of Puccinia sorghi L Schw, the Causal Agent of Maize Common Rust.</title>
        <authorList>
            <person name="Rochi L."/>
            <person name="Burguener G."/>
            <person name="Darino M."/>
            <person name="Turjanski A."/>
            <person name="Kreff E."/>
            <person name="Dieguez M.J."/>
            <person name="Sacco F."/>
        </authorList>
    </citation>
    <scope>NUCLEOTIDE SEQUENCE [LARGE SCALE GENOMIC DNA]</scope>
    <source>
        <strain evidence="2 3">RO10H11247</strain>
    </source>
</reference>
<feature type="compositionally biased region" description="Basic and acidic residues" evidence="1">
    <location>
        <begin position="18"/>
        <end position="29"/>
    </location>
</feature>
<gene>
    <name evidence="2" type="ORF">VP01_698g3</name>
</gene>
<sequence>MSPSACTINLKNGPSAEDSARTATSHEHAASQVQADSDEASHISIDSSHYLDSTHLSTDSKSPNYRPDLTSRRSSSSLASSINTVIHLGSSAAVDPTPISQIAHGSILGSRSDSSQLLAGLVAKSAPNADPSDSTDSHGSKIQFHNVVRISGGIPSGPKRKKAGRQVPRNIPIERQGPLSIEQRRANTSRSPLGRSSFGNSSPHSYPHPIRSLNPPSPTDSRCARPGEMMRFDTSDSSCSSGGRSFPINKQSTLRPGPPSARSSFSHRSRTDSTSPSGTHNRYGAPGSHHPTSTFQYTRTASISSSVTGSGNYSATIISRSSSAASSLYLPLKIPVARAPAPFFGPTPERVARVRERRQVAQRDAERAKGGWKAWWNNWYYQSDRFATRKGKGKQDSSSAPEGVNRTDYHSVCVGDLDSDDGSCYHDVILEHERKKLERKLNRLRRLKQIKASVDRSRALPGSSAHDDNSYKKKRTHAEKAPQSWLSWVSSIIVGMPPPVHPLLLPTPGSGILRRPALATTPLVPGKPVLPLISEPTSDPLPICYVTAPDGADSRTPLLSQPSNVPSYSTQSISVEASSSPCIKASTDVRFGLAPRRWFTLAWWIWKLQSIWLTCYLDIKSKLVRLFHVLWHHHDRRYERWGNV</sequence>
<organism evidence="2 3">
    <name type="scientific">Puccinia sorghi</name>
    <dbReference type="NCBI Taxonomy" id="27349"/>
    <lineage>
        <taxon>Eukaryota</taxon>
        <taxon>Fungi</taxon>
        <taxon>Dikarya</taxon>
        <taxon>Basidiomycota</taxon>
        <taxon>Pucciniomycotina</taxon>
        <taxon>Pucciniomycetes</taxon>
        <taxon>Pucciniales</taxon>
        <taxon>Pucciniaceae</taxon>
        <taxon>Puccinia</taxon>
    </lineage>
</organism>
<evidence type="ECO:0000313" key="2">
    <source>
        <dbReference type="EMBL" id="KNZ46759.1"/>
    </source>
</evidence>